<feature type="domain" description="Secretion system C-terminal sorting" evidence="2">
    <location>
        <begin position="375"/>
        <end position="430"/>
    </location>
</feature>
<feature type="chain" id="PRO_5009527352" description="Secretion system C-terminal sorting domain-containing protein" evidence="1">
    <location>
        <begin position="25"/>
        <end position="439"/>
    </location>
</feature>
<evidence type="ECO:0000259" key="2">
    <source>
        <dbReference type="Pfam" id="PF18962"/>
    </source>
</evidence>
<dbReference type="Proteomes" id="UP000178184">
    <property type="component" value="Unassembled WGS sequence"/>
</dbReference>
<reference evidence="3 4" key="1">
    <citation type="journal article" date="2016" name="Nat. Commun.">
        <title>Thousands of microbial genomes shed light on interconnected biogeochemical processes in an aquifer system.</title>
        <authorList>
            <person name="Anantharaman K."/>
            <person name="Brown C.T."/>
            <person name="Hug L.A."/>
            <person name="Sharon I."/>
            <person name="Castelle C.J."/>
            <person name="Probst A.J."/>
            <person name="Thomas B.C."/>
            <person name="Singh A."/>
            <person name="Wilkins M.J."/>
            <person name="Karaoz U."/>
            <person name="Brodie E.L."/>
            <person name="Williams K.H."/>
            <person name="Hubbard S.S."/>
            <person name="Banfield J.F."/>
        </authorList>
    </citation>
    <scope>NUCLEOTIDE SEQUENCE [LARGE SCALE GENOMIC DNA]</scope>
</reference>
<comment type="caution">
    <text evidence="3">The sequence shown here is derived from an EMBL/GenBank/DDBJ whole genome shotgun (WGS) entry which is preliminary data.</text>
</comment>
<dbReference type="STRING" id="1801764.A2903_02680"/>
<feature type="signal peptide" evidence="1">
    <location>
        <begin position="1"/>
        <end position="24"/>
    </location>
</feature>
<evidence type="ECO:0000313" key="3">
    <source>
        <dbReference type="EMBL" id="OGI83191.1"/>
    </source>
</evidence>
<sequence>MKKINLIKVIGLVALFLLTSKGQAEPLPDSQYRVIPIQGLNYSNFKGAPVGLINDVIVINAFNRGGGTGDKFYWNDQQIIFPVFGVNLKTGKVLFPNGSDSTDVALIKSTSKSNIFYMISYRRHLIEIQILPNMVSQKTIPGVDSIVITTILEGVGDEIFIADYNKGIKLLKGDSITQEYLLPGVGINSLAKWGNLIAIGGDLGRVGTLNPQTGEIVDIRNGMGFQSSVHVFVKNGKLYANVTIKAKDLLYQYDSLNGWRMINSVGTEVSYIRWDDMLNEYTAAYSEIEGRCIFRNDSFILIPKNQPNSIEYIMWYRDTLSKYYKDNFGSTDIFFNHDGKKYAVGVGMIGIVEKVLIPEDTLDGVYTIGKSLVHLYPNPATSTITISGLEREMSIAITNLYGQIVLLEKTTGLLDISSLNPGLYFMNIEGYMPKKFIKN</sequence>
<gene>
    <name evidence="3" type="ORF">A2903_02680</name>
</gene>
<organism evidence="3 4">
    <name type="scientific">Candidatus Nomurabacteria bacterium RIFCSPLOWO2_01_FULL_33_17</name>
    <dbReference type="NCBI Taxonomy" id="1801764"/>
    <lineage>
        <taxon>Bacteria</taxon>
        <taxon>Candidatus Nomuraibacteriota</taxon>
    </lineage>
</organism>
<name>A0A1F6WMR8_9BACT</name>
<dbReference type="SUPFAM" id="SSF50998">
    <property type="entry name" value="Quinoprotein alcohol dehydrogenase-like"/>
    <property type="match status" value="1"/>
</dbReference>
<evidence type="ECO:0000313" key="4">
    <source>
        <dbReference type="Proteomes" id="UP000178184"/>
    </source>
</evidence>
<dbReference type="InterPro" id="IPR026444">
    <property type="entry name" value="Secre_tail"/>
</dbReference>
<protein>
    <recommendedName>
        <fullName evidence="2">Secretion system C-terminal sorting domain-containing protein</fullName>
    </recommendedName>
</protein>
<dbReference type="Pfam" id="PF18962">
    <property type="entry name" value="Por_Secre_tail"/>
    <property type="match status" value="1"/>
</dbReference>
<accession>A0A1F6WMR8</accession>
<dbReference type="InterPro" id="IPR011047">
    <property type="entry name" value="Quinoprotein_ADH-like_sf"/>
</dbReference>
<keyword evidence="1" id="KW-0732">Signal</keyword>
<proteinExistence type="predicted"/>
<evidence type="ECO:0000256" key="1">
    <source>
        <dbReference type="SAM" id="SignalP"/>
    </source>
</evidence>
<dbReference type="AlphaFoldDB" id="A0A1F6WMR8"/>
<dbReference type="NCBIfam" id="TIGR04183">
    <property type="entry name" value="Por_Secre_tail"/>
    <property type="match status" value="1"/>
</dbReference>
<dbReference type="EMBL" id="MFUO01000034">
    <property type="protein sequence ID" value="OGI83191.1"/>
    <property type="molecule type" value="Genomic_DNA"/>
</dbReference>